<accession>A0A7Y3TZ22</accession>
<gene>
    <name evidence="1" type="ORF">HLB35_15785</name>
</gene>
<dbReference type="SUPFAM" id="SSF56747">
    <property type="entry name" value="Prim-pol domain"/>
    <property type="match status" value="1"/>
</dbReference>
<protein>
    <recommendedName>
        <fullName evidence="3">Replication protein</fullName>
    </recommendedName>
</protein>
<name>A0A7Y3TZ22_9GAMM</name>
<evidence type="ECO:0000313" key="2">
    <source>
        <dbReference type="Proteomes" id="UP000588806"/>
    </source>
</evidence>
<sequence length="268" mass="30114">MAQNGPSCQVAPHTIPLLETPADHRAALAPDQRSAMIAWCKGQKPAWPKITADVHKAMQDRLSRWVGQPDTFITPNEFNGWRLIKLLDRINALYVDIDMHDGDCDVDMQRMAWDAVAALERAHAPPPNVIVYTGRGIHLYWTLSEALPAAALPRWQACQRALVKLLQGDPQSADATRVLRMIGTTNTKANGWKVTAEVVVPQRYTFDELADAILPFTRAEIRDISAARAKKQAKQGNRKASGTIFDRWHLVYQDLHRILDFHWFGGVP</sequence>
<dbReference type="EMBL" id="JABFHI010000012">
    <property type="protein sequence ID" value="NOG32856.1"/>
    <property type="molecule type" value="Genomic_DNA"/>
</dbReference>
<reference evidence="1 2" key="1">
    <citation type="submission" date="2020-05" db="EMBL/GenBank/DDBJ databases">
        <authorList>
            <person name="Ruan W."/>
            <person name="Jeon C.O."/>
            <person name="Chun B.H."/>
        </authorList>
    </citation>
    <scope>NUCLEOTIDE SEQUENCE [LARGE SCALE GENOMIC DNA]</scope>
    <source>
        <strain evidence="1 2">TBZ9</strain>
    </source>
</reference>
<evidence type="ECO:0000313" key="1">
    <source>
        <dbReference type="EMBL" id="NOG32856.1"/>
    </source>
</evidence>
<reference evidence="1 2" key="2">
    <citation type="submission" date="2020-06" db="EMBL/GenBank/DDBJ databases">
        <title>Halomonas songnenensis sp. nov., a moderately halophilic bacterium isolated from saline and alkaline soils.</title>
        <authorList>
            <person name="Jiang J."/>
            <person name="Pan Y."/>
        </authorList>
    </citation>
    <scope>NUCLEOTIDE SEQUENCE [LARGE SCALE GENOMIC DNA]</scope>
    <source>
        <strain evidence="1 2">TBZ9</strain>
    </source>
</reference>
<dbReference type="Gene3D" id="3.30.70.1790">
    <property type="entry name" value="RepB DNA-primase, N-terminal domain"/>
    <property type="match status" value="1"/>
</dbReference>
<keyword evidence="2" id="KW-1185">Reference proteome</keyword>
<dbReference type="AlphaFoldDB" id="A0A7Y3TZ22"/>
<organism evidence="1 2">
    <name type="scientific">Vreelandella azerica</name>
    <dbReference type="NCBI Taxonomy" id="2732867"/>
    <lineage>
        <taxon>Bacteria</taxon>
        <taxon>Pseudomonadati</taxon>
        <taxon>Pseudomonadota</taxon>
        <taxon>Gammaproteobacteria</taxon>
        <taxon>Oceanospirillales</taxon>
        <taxon>Halomonadaceae</taxon>
        <taxon>Vreelandella</taxon>
    </lineage>
</organism>
<dbReference type="RefSeq" id="WP_171703314.1">
    <property type="nucleotide sequence ID" value="NZ_JABFHI010000012.1"/>
</dbReference>
<comment type="caution">
    <text evidence="1">The sequence shown here is derived from an EMBL/GenBank/DDBJ whole genome shotgun (WGS) entry which is preliminary data.</text>
</comment>
<proteinExistence type="predicted"/>
<dbReference type="Proteomes" id="UP000588806">
    <property type="component" value="Unassembled WGS sequence"/>
</dbReference>
<evidence type="ECO:0008006" key="3">
    <source>
        <dbReference type="Google" id="ProtNLM"/>
    </source>
</evidence>